<keyword evidence="3" id="KW-1185">Reference proteome</keyword>
<proteinExistence type="predicted"/>
<evidence type="ECO:0000313" key="2">
    <source>
        <dbReference type="EMBL" id="UJO13718.1"/>
    </source>
</evidence>
<dbReference type="CDD" id="cd00303">
    <property type="entry name" value="retropepsin_like"/>
    <property type="match status" value="1"/>
</dbReference>
<feature type="region of interest" description="Disordered" evidence="1">
    <location>
        <begin position="268"/>
        <end position="301"/>
    </location>
</feature>
<dbReference type="Proteomes" id="UP000756132">
    <property type="component" value="Chromosome 2"/>
</dbReference>
<organism evidence="2 3">
    <name type="scientific">Passalora fulva</name>
    <name type="common">Tomato leaf mold</name>
    <name type="synonym">Cladosporium fulvum</name>
    <dbReference type="NCBI Taxonomy" id="5499"/>
    <lineage>
        <taxon>Eukaryota</taxon>
        <taxon>Fungi</taxon>
        <taxon>Dikarya</taxon>
        <taxon>Ascomycota</taxon>
        <taxon>Pezizomycotina</taxon>
        <taxon>Dothideomycetes</taxon>
        <taxon>Dothideomycetidae</taxon>
        <taxon>Mycosphaerellales</taxon>
        <taxon>Mycosphaerellaceae</taxon>
        <taxon>Fulvia</taxon>
    </lineage>
</organism>
<dbReference type="AlphaFoldDB" id="A0A9Q8LBI2"/>
<reference evidence="2" key="1">
    <citation type="submission" date="2021-12" db="EMBL/GenBank/DDBJ databases">
        <authorList>
            <person name="Zaccaron A."/>
            <person name="Stergiopoulos I."/>
        </authorList>
    </citation>
    <scope>NUCLEOTIDE SEQUENCE</scope>
    <source>
        <strain evidence="2">Race5_Kim</strain>
    </source>
</reference>
<accession>A0A9Q8LBI2</accession>
<dbReference type="GeneID" id="71982334"/>
<evidence type="ECO:0000313" key="3">
    <source>
        <dbReference type="Proteomes" id="UP000756132"/>
    </source>
</evidence>
<sequence>MLALKMDVRNSTTPLSILVHTDPHREARLASATHPVELPLSDSSFELLEESDADFEAACTAALERSQQGTSSLLKDALEASRVQPASTRIPYSVHGNRSAVLALREPPLTGLRFRTKVYITKDNGYHNYKVTQAVLSSSYDFSIVSQHIVDQLGYEVEPAAEPESLQTVDGRHLRLEATVLLNIMVAGISLFVRAFVSPQLAVHLILGRTDLRSFGTSYKLAAPGATTIVTACTRSTSRPNERYVVEADVPSQAPEIIPVSRSAYMRATRSARRTKQPVTAEQLPPHKIPAPPRRQRRQAR</sequence>
<dbReference type="EMBL" id="CP090164">
    <property type="protein sequence ID" value="UJO13718.1"/>
    <property type="molecule type" value="Genomic_DNA"/>
</dbReference>
<evidence type="ECO:0000256" key="1">
    <source>
        <dbReference type="SAM" id="MobiDB-lite"/>
    </source>
</evidence>
<dbReference type="RefSeq" id="XP_047758084.1">
    <property type="nucleotide sequence ID" value="XM_047901604.1"/>
</dbReference>
<name>A0A9Q8LBI2_PASFU</name>
<dbReference type="KEGG" id="ffu:CLAFUR5_02456"/>
<protein>
    <submittedName>
        <fullName evidence="2">Uncharacterized protein</fullName>
    </submittedName>
</protein>
<reference evidence="2" key="2">
    <citation type="journal article" date="2022" name="Microb. Genom.">
        <title>A chromosome-scale genome assembly of the tomato pathogen Cladosporium fulvum reveals a compartmentalized genome architecture and the presence of a dispensable chromosome.</title>
        <authorList>
            <person name="Zaccaron A.Z."/>
            <person name="Chen L.H."/>
            <person name="Samaras A."/>
            <person name="Stergiopoulos I."/>
        </authorList>
    </citation>
    <scope>NUCLEOTIDE SEQUENCE</scope>
    <source>
        <strain evidence="2">Race5_Kim</strain>
    </source>
</reference>
<gene>
    <name evidence="2" type="ORF">CLAFUR5_02456</name>
</gene>